<keyword evidence="1" id="KW-0812">Transmembrane</keyword>
<protein>
    <submittedName>
        <fullName evidence="3">FecR protein</fullName>
    </submittedName>
</protein>
<dbReference type="Pfam" id="PF04773">
    <property type="entry name" value="FecR"/>
    <property type="match status" value="1"/>
</dbReference>
<dbReference type="InterPro" id="IPR012373">
    <property type="entry name" value="Ferrdict_sens_TM"/>
</dbReference>
<dbReference type="EMBL" id="CP036266">
    <property type="protein sequence ID" value="QDT21678.1"/>
    <property type="molecule type" value="Genomic_DNA"/>
</dbReference>
<keyword evidence="1" id="KW-0472">Membrane</keyword>
<dbReference type="GO" id="GO:0016989">
    <property type="term" value="F:sigma factor antagonist activity"/>
    <property type="evidence" value="ECO:0007669"/>
    <property type="project" value="TreeGrafter"/>
</dbReference>
<feature type="transmembrane region" description="Helical" evidence="1">
    <location>
        <begin position="85"/>
        <end position="105"/>
    </location>
</feature>
<keyword evidence="1" id="KW-1133">Transmembrane helix</keyword>
<organism evidence="3 4">
    <name type="scientific">Gimesia chilikensis</name>
    <dbReference type="NCBI Taxonomy" id="2605989"/>
    <lineage>
        <taxon>Bacteria</taxon>
        <taxon>Pseudomonadati</taxon>
        <taxon>Planctomycetota</taxon>
        <taxon>Planctomycetia</taxon>
        <taxon>Planctomycetales</taxon>
        <taxon>Planctomycetaceae</taxon>
        <taxon>Gimesia</taxon>
    </lineage>
</organism>
<dbReference type="PANTHER" id="PTHR30273">
    <property type="entry name" value="PERIPLASMIC SIGNAL SENSOR AND SIGMA FACTOR ACTIVATOR FECR-RELATED"/>
    <property type="match status" value="1"/>
</dbReference>
<name>A0A517PQM5_9PLAN</name>
<evidence type="ECO:0000256" key="1">
    <source>
        <dbReference type="SAM" id="Phobius"/>
    </source>
</evidence>
<proteinExistence type="predicted"/>
<keyword evidence="4" id="KW-1185">Reference proteome</keyword>
<feature type="domain" description="FecR protein" evidence="2">
    <location>
        <begin position="135"/>
        <end position="217"/>
    </location>
</feature>
<dbReference type="Gene3D" id="2.60.120.1440">
    <property type="match status" value="1"/>
</dbReference>
<sequence length="448" mass="50102">MNELNDDQLLQAYLDRSLSAQGTARLEERLCREPELAEQLIEFASDDLVLREWAADQDHVFGLPTETEFLPETDNLQPRPTVRRLWYPVVAVAALLLLLTGGYLLKGTFQLKEAETVVLSSGERVQNHIRQVLAEGSAELHFPTGATVLISAPAAYEVTGKNSIHLQEGKFIANVPSTGIGFQVDTPHGRVIDLGTLFSVQTAETEDTRVEVFRGKVIASLVDPAGVVSSSRQLDEHQSAKIDSRQKRIEDTPDFRTRGEQYGIKGYSNSVIFQEELPEALATGKYQVFEHDDLAFIFPERSQVKLPRDLSVLVSPTPEEQLTENKLHYPILLPAGTKVDCFRVYYDPALQEGTFLPVQGEITFERPVLGVILEKKKLNRTDVLFHPPVKQSAGDIYHQGTEVDRGIVDPKARYDQVMLSADRKTLSFVLLSGEKYVDEFRVIVESAN</sequence>
<gene>
    <name evidence="3" type="ORF">HG66A1_34810</name>
</gene>
<dbReference type="AlphaFoldDB" id="A0A517PQM5"/>
<evidence type="ECO:0000259" key="2">
    <source>
        <dbReference type="Pfam" id="PF04773"/>
    </source>
</evidence>
<dbReference type="InterPro" id="IPR006860">
    <property type="entry name" value="FecR"/>
</dbReference>
<dbReference type="PANTHER" id="PTHR30273:SF2">
    <property type="entry name" value="PROTEIN FECR"/>
    <property type="match status" value="1"/>
</dbReference>
<accession>A0A517PQM5</accession>
<evidence type="ECO:0000313" key="4">
    <source>
        <dbReference type="Proteomes" id="UP000320421"/>
    </source>
</evidence>
<dbReference type="RefSeq" id="WP_197996631.1">
    <property type="nucleotide sequence ID" value="NZ_CP036266.1"/>
</dbReference>
<evidence type="ECO:0000313" key="3">
    <source>
        <dbReference type="EMBL" id="QDT21678.1"/>
    </source>
</evidence>
<reference evidence="3 4" key="1">
    <citation type="submission" date="2019-02" db="EMBL/GenBank/DDBJ databases">
        <title>Deep-cultivation of Planctomycetes and their phenomic and genomic characterization uncovers novel biology.</title>
        <authorList>
            <person name="Wiegand S."/>
            <person name="Jogler M."/>
            <person name="Boedeker C."/>
            <person name="Pinto D."/>
            <person name="Vollmers J."/>
            <person name="Rivas-Marin E."/>
            <person name="Kohn T."/>
            <person name="Peeters S.H."/>
            <person name="Heuer A."/>
            <person name="Rast P."/>
            <person name="Oberbeckmann S."/>
            <person name="Bunk B."/>
            <person name="Jeske O."/>
            <person name="Meyerdierks A."/>
            <person name="Storesund J.E."/>
            <person name="Kallscheuer N."/>
            <person name="Luecker S."/>
            <person name="Lage O.M."/>
            <person name="Pohl T."/>
            <person name="Merkel B.J."/>
            <person name="Hornburger P."/>
            <person name="Mueller R.-W."/>
            <person name="Bruemmer F."/>
            <person name="Labrenz M."/>
            <person name="Spormann A.M."/>
            <person name="Op den Camp H."/>
            <person name="Overmann J."/>
            <person name="Amann R."/>
            <person name="Jetten M.S.M."/>
            <person name="Mascher T."/>
            <person name="Medema M.H."/>
            <person name="Devos D.P."/>
            <person name="Kaster A.-K."/>
            <person name="Ovreas L."/>
            <person name="Rohde M."/>
            <person name="Galperin M.Y."/>
            <person name="Jogler C."/>
        </authorList>
    </citation>
    <scope>NUCLEOTIDE SEQUENCE [LARGE SCALE GENOMIC DNA]</scope>
    <source>
        <strain evidence="3 4">HG66A1</strain>
    </source>
</reference>
<dbReference type="Proteomes" id="UP000320421">
    <property type="component" value="Chromosome"/>
</dbReference>